<comment type="caution">
    <text evidence="1">The sequence shown here is derived from an EMBL/GenBank/DDBJ whole genome shotgun (WGS) entry which is preliminary data.</text>
</comment>
<protein>
    <submittedName>
        <fullName evidence="1">Uncharacterized protein</fullName>
    </submittedName>
</protein>
<reference evidence="1 2" key="1">
    <citation type="submission" date="2018-12" db="EMBL/GenBank/DDBJ databases">
        <title>Draft genome sequence of Embleya hyalina NBRC 13850T.</title>
        <authorList>
            <person name="Komaki H."/>
            <person name="Hosoyama A."/>
            <person name="Kimura A."/>
            <person name="Ichikawa N."/>
            <person name="Tamura T."/>
        </authorList>
    </citation>
    <scope>NUCLEOTIDE SEQUENCE [LARGE SCALE GENOMIC DNA]</scope>
    <source>
        <strain evidence="1 2">NBRC 13850</strain>
    </source>
</reference>
<dbReference type="AlphaFoldDB" id="A0A401YHN7"/>
<dbReference type="RefSeq" id="WP_126636326.1">
    <property type="nucleotide sequence ID" value="NZ_BIFH01000015.1"/>
</dbReference>
<keyword evidence="2" id="KW-1185">Reference proteome</keyword>
<organism evidence="1 2">
    <name type="scientific">Embleya hyalina</name>
    <dbReference type="NCBI Taxonomy" id="516124"/>
    <lineage>
        <taxon>Bacteria</taxon>
        <taxon>Bacillati</taxon>
        <taxon>Actinomycetota</taxon>
        <taxon>Actinomycetes</taxon>
        <taxon>Kitasatosporales</taxon>
        <taxon>Streptomycetaceae</taxon>
        <taxon>Embleya</taxon>
    </lineage>
</organism>
<proteinExistence type="predicted"/>
<accession>A0A401YHN7</accession>
<evidence type="ECO:0000313" key="2">
    <source>
        <dbReference type="Proteomes" id="UP000286931"/>
    </source>
</evidence>
<evidence type="ECO:0000313" key="1">
    <source>
        <dbReference type="EMBL" id="GCD94103.1"/>
    </source>
</evidence>
<dbReference type="Proteomes" id="UP000286931">
    <property type="component" value="Unassembled WGS sequence"/>
</dbReference>
<dbReference type="EMBL" id="BIFH01000015">
    <property type="protein sequence ID" value="GCD94103.1"/>
    <property type="molecule type" value="Genomic_DNA"/>
</dbReference>
<name>A0A401YHN7_9ACTN</name>
<dbReference type="OrthoDB" id="9821114at2"/>
<sequence length="239" mass="27337">MVDDSGGVRAVQREFAVQGTAEVYAFLGGIVDEMVRAFAVSEEEAFLRVDRHMRPYRWDFTEDRDRRFLFEYSEEYWAGEIYLESDPWRQLSGDDHSRSRPRPMPEAGDPEFGGLALGDHLAPVEMFVTWDGELDDFVFIVAGARQSTGGHAARIENERVEISIIGELYDAESDRGYVSMTCRPKDGTSWADLSEDLRMIVYRLHAAGLEYSRATVADGGEPLRILRRDRRTFHMLRKA</sequence>
<gene>
    <name evidence="1" type="ORF">EHYA_01760</name>
</gene>